<dbReference type="PIRSF" id="PIRSF028744">
    <property type="entry name" value="Addict_mod_HI1419"/>
    <property type="match status" value="1"/>
</dbReference>
<proteinExistence type="predicted"/>
<dbReference type="Proteomes" id="UP001549119">
    <property type="component" value="Unassembled WGS sequence"/>
</dbReference>
<sequence>MPTVRRLPDFADWLRDLRDARAVARIGLRLDRLKLGNPGQCRGVGDDVHEMKIDYGPGYRVYFTNRGAELIILLCGGDKSTQENDIVRAKKLAKTV</sequence>
<dbReference type="PANTHER" id="PTHR41791:SF1">
    <property type="entry name" value="SSL7039 PROTEIN"/>
    <property type="match status" value="1"/>
</dbReference>
<evidence type="ECO:0000313" key="2">
    <source>
        <dbReference type="Proteomes" id="UP001549119"/>
    </source>
</evidence>
<dbReference type="Pfam" id="PF05973">
    <property type="entry name" value="Gp49"/>
    <property type="match status" value="1"/>
</dbReference>
<dbReference type="NCBIfam" id="TIGR02683">
    <property type="entry name" value="upstrm_HI1419"/>
    <property type="match status" value="1"/>
</dbReference>
<evidence type="ECO:0000313" key="1">
    <source>
        <dbReference type="EMBL" id="MET3868548.1"/>
    </source>
</evidence>
<protein>
    <submittedName>
        <fullName evidence="1">Addiction module killer protein</fullName>
    </submittedName>
</protein>
<organism evidence="1 2">
    <name type="scientific">Methylobacterium radiotolerans</name>
    <dbReference type="NCBI Taxonomy" id="31998"/>
    <lineage>
        <taxon>Bacteria</taxon>
        <taxon>Pseudomonadati</taxon>
        <taxon>Pseudomonadota</taxon>
        <taxon>Alphaproteobacteria</taxon>
        <taxon>Hyphomicrobiales</taxon>
        <taxon>Methylobacteriaceae</taxon>
        <taxon>Methylobacterium</taxon>
    </lineage>
</organism>
<gene>
    <name evidence="1" type="ORF">ABIC20_005857</name>
</gene>
<dbReference type="RefSeq" id="WP_209650407.1">
    <property type="nucleotide sequence ID" value="NZ_JBEPNV010000001.1"/>
</dbReference>
<name>A0ABV2NQ88_9HYPH</name>
<accession>A0ABV2NQ88</accession>
<dbReference type="InterPro" id="IPR009241">
    <property type="entry name" value="HigB-like"/>
</dbReference>
<reference evidence="1 2" key="1">
    <citation type="submission" date="2024-06" db="EMBL/GenBank/DDBJ databases">
        <title>Genomics of switchgrass bacterial isolates.</title>
        <authorList>
            <person name="Shade A."/>
        </authorList>
    </citation>
    <scope>NUCLEOTIDE SEQUENCE [LARGE SCALE GENOMIC DNA]</scope>
    <source>
        <strain evidence="1 2">PvP084</strain>
    </source>
</reference>
<dbReference type="InterPro" id="IPR014056">
    <property type="entry name" value="TypeIITA-like_toxin_pred"/>
</dbReference>
<comment type="caution">
    <text evidence="1">The sequence shown here is derived from an EMBL/GenBank/DDBJ whole genome shotgun (WGS) entry which is preliminary data.</text>
</comment>
<keyword evidence="2" id="KW-1185">Reference proteome</keyword>
<dbReference type="PANTHER" id="PTHR41791">
    <property type="entry name" value="SSL7039 PROTEIN"/>
    <property type="match status" value="1"/>
</dbReference>
<dbReference type="EMBL" id="JBEPNW010000002">
    <property type="protein sequence ID" value="MET3868548.1"/>
    <property type="molecule type" value="Genomic_DNA"/>
</dbReference>